<dbReference type="PANTHER" id="PTHR42881:SF2">
    <property type="entry name" value="PROLYL ENDOPEPTIDASE"/>
    <property type="match status" value="1"/>
</dbReference>
<dbReference type="InterPro" id="IPR029058">
    <property type="entry name" value="AB_hydrolase_fold"/>
</dbReference>
<name>A0A6M2BTV4_9GAMM</name>
<evidence type="ECO:0000256" key="1">
    <source>
        <dbReference type="ARBA" id="ARBA00001070"/>
    </source>
</evidence>
<dbReference type="PANTHER" id="PTHR42881">
    <property type="entry name" value="PROLYL ENDOPEPTIDASE"/>
    <property type="match status" value="1"/>
</dbReference>
<proteinExistence type="inferred from homology"/>
<dbReference type="PRINTS" id="PR00862">
    <property type="entry name" value="PROLIGOPTASE"/>
</dbReference>
<keyword evidence="6" id="KW-0720">Serine protease</keyword>
<evidence type="ECO:0000256" key="3">
    <source>
        <dbReference type="ARBA" id="ARBA00011897"/>
    </source>
</evidence>
<dbReference type="InterPro" id="IPR023302">
    <property type="entry name" value="Pept_S9A_N"/>
</dbReference>
<reference evidence="9 10" key="1">
    <citation type="journal article" date="2014" name="Int. J. Syst. Evol. Microbiol.">
        <title>Solimonas terrae sp. nov., isolated from soil.</title>
        <authorList>
            <person name="Kim S.J."/>
            <person name="Moon J.Y."/>
            <person name="Weon H.Y."/>
            <person name="Ahn J.H."/>
            <person name="Chen W.M."/>
            <person name="Kwon S.W."/>
        </authorList>
    </citation>
    <scope>NUCLEOTIDE SEQUENCE [LARGE SCALE GENOMIC DNA]</scope>
    <source>
        <strain evidence="9 10">KIS83-12</strain>
    </source>
</reference>
<dbReference type="InterPro" id="IPR002470">
    <property type="entry name" value="Peptidase_S9A"/>
</dbReference>
<comment type="caution">
    <text evidence="9">The sequence shown here is derived from an EMBL/GenBank/DDBJ whole genome shotgun (WGS) entry which is preliminary data.</text>
</comment>
<comment type="catalytic activity">
    <reaction evidence="1">
        <text>Hydrolysis of Pro-|-Xaa &gt;&gt; Ala-|-Xaa in oligopeptides.</text>
        <dbReference type="EC" id="3.4.21.26"/>
    </reaction>
</comment>
<dbReference type="Gene3D" id="3.40.50.1820">
    <property type="entry name" value="alpha/beta hydrolase"/>
    <property type="match status" value="1"/>
</dbReference>
<dbReference type="InterPro" id="IPR002471">
    <property type="entry name" value="Pept_S9_AS"/>
</dbReference>
<gene>
    <name evidence="9" type="ORF">G7Y85_12830</name>
</gene>
<dbReference type="Pfam" id="PF00326">
    <property type="entry name" value="Peptidase_S9"/>
    <property type="match status" value="1"/>
</dbReference>
<evidence type="ECO:0000256" key="4">
    <source>
        <dbReference type="ARBA" id="ARBA00022670"/>
    </source>
</evidence>
<organism evidence="9 10">
    <name type="scientific">Solimonas terrae</name>
    <dbReference type="NCBI Taxonomy" id="1396819"/>
    <lineage>
        <taxon>Bacteria</taxon>
        <taxon>Pseudomonadati</taxon>
        <taxon>Pseudomonadota</taxon>
        <taxon>Gammaproteobacteria</taxon>
        <taxon>Nevskiales</taxon>
        <taxon>Nevskiaceae</taxon>
        <taxon>Solimonas</taxon>
    </lineage>
</organism>
<dbReference type="FunFam" id="3.40.50.1820:FF:000005">
    <property type="entry name" value="Prolyl endopeptidase"/>
    <property type="match status" value="1"/>
</dbReference>
<dbReference type="GO" id="GO:0004252">
    <property type="term" value="F:serine-type endopeptidase activity"/>
    <property type="evidence" value="ECO:0007669"/>
    <property type="project" value="UniProtKB-EC"/>
</dbReference>
<evidence type="ECO:0000313" key="10">
    <source>
        <dbReference type="Proteomes" id="UP000472676"/>
    </source>
</evidence>
<dbReference type="Gene3D" id="2.130.10.120">
    <property type="entry name" value="Prolyl oligopeptidase, N-terminal domain"/>
    <property type="match status" value="1"/>
</dbReference>
<keyword evidence="4" id="KW-0645">Protease</keyword>
<dbReference type="PROSITE" id="PS00708">
    <property type="entry name" value="PRO_ENDOPEP_SER"/>
    <property type="match status" value="1"/>
</dbReference>
<dbReference type="Pfam" id="PF02897">
    <property type="entry name" value="Peptidase_S9_N"/>
    <property type="match status" value="1"/>
</dbReference>
<sequence>MLFGVKARAEPLRYPDAPRSELVDDYFGTKVADPYRWLEDVDAPQTRAWVAAENALSLPYLAALPERTGLHKRLEQLWNYERFDLPQKRAGKYFFGRNDGLQNQSVLYVQDSADARPRLLLDPNLLSDDGTVALTDYQPSPDGSLLAYATAAAGSDWNVLRVRRVADGVDTGDVLTRVKFSGIAWTRDGKGFFYSRYPAAPPGDGDATFDALANQKLFYHRLGDAQADDPLIAEMPTQPRWLWAGEVTDDGRYLVVSVSPDSGEQNAVWIKDLGGAETPKLDAPFIKLIDNFNADYQLLGNRGSTLYFRTNLDAERGRIVAIDPAKPQPANWRTVVGQQPDTLQSALFAGDEIIALTMHDATSRLQRYTPDGKPLGEIVLPGTGSIPDLSVGGVQLSGHAGDPELFYGYTSFNQPLTPYVYTLDKSSARPFRTVTLSFDPDDYVTEAVFCRSKDGTRIPLFISYRKGTKRNGSNPTMLHAYGGFNIAKMPEFSVPALAWMEGGGVYAQASLRGGSEYGRLWHEAGTLTRKQNVFDDFTAAAQYLIREQWTAPAHLAIRGRSNGGLLIGAEINQHPELFAAALPAVGVMDMLRYQKFTIGSSWAGDYGTSDSASGFRTLYAYSPYHNIRPGTAYPAVLVTTADHDDRVVPGHSFKYAAALQAATSSDGVATGKPVLIRIDANAGHGGGKPIGKLIDEEADKLAFALHFTR</sequence>
<accession>A0A6M2BTV4</accession>
<dbReference type="SUPFAM" id="SSF53474">
    <property type="entry name" value="alpha/beta-Hydrolases"/>
    <property type="match status" value="1"/>
</dbReference>
<dbReference type="InterPro" id="IPR051167">
    <property type="entry name" value="Prolyl_oligopep/macrocyclase"/>
</dbReference>
<dbReference type="SUPFAM" id="SSF50993">
    <property type="entry name" value="Peptidase/esterase 'gauge' domain"/>
    <property type="match status" value="1"/>
</dbReference>
<dbReference type="EMBL" id="JAAMOW010000006">
    <property type="protein sequence ID" value="NGY05651.1"/>
    <property type="molecule type" value="Genomic_DNA"/>
</dbReference>
<comment type="similarity">
    <text evidence="2">Belongs to the peptidase S9A family.</text>
</comment>
<dbReference type="GO" id="GO:0006508">
    <property type="term" value="P:proteolysis"/>
    <property type="evidence" value="ECO:0007669"/>
    <property type="project" value="UniProtKB-KW"/>
</dbReference>
<protein>
    <recommendedName>
        <fullName evidence="3">prolyl oligopeptidase</fullName>
        <ecNumber evidence="3">3.4.21.26</ecNumber>
    </recommendedName>
</protein>
<dbReference type="Proteomes" id="UP000472676">
    <property type="component" value="Unassembled WGS sequence"/>
</dbReference>
<dbReference type="GO" id="GO:0070012">
    <property type="term" value="F:oligopeptidase activity"/>
    <property type="evidence" value="ECO:0007669"/>
    <property type="project" value="TreeGrafter"/>
</dbReference>
<feature type="domain" description="Peptidase S9 prolyl oligopeptidase catalytic" evidence="7">
    <location>
        <begin position="492"/>
        <end position="706"/>
    </location>
</feature>
<evidence type="ECO:0000259" key="8">
    <source>
        <dbReference type="Pfam" id="PF02897"/>
    </source>
</evidence>
<evidence type="ECO:0000259" key="7">
    <source>
        <dbReference type="Pfam" id="PF00326"/>
    </source>
</evidence>
<keyword evidence="5" id="KW-0378">Hydrolase</keyword>
<dbReference type="AlphaFoldDB" id="A0A6M2BTV4"/>
<evidence type="ECO:0000256" key="2">
    <source>
        <dbReference type="ARBA" id="ARBA00005228"/>
    </source>
</evidence>
<dbReference type="FunFam" id="2.130.10.120:FF:000001">
    <property type="entry name" value="Prolyl endopeptidase"/>
    <property type="match status" value="1"/>
</dbReference>
<evidence type="ECO:0000256" key="5">
    <source>
        <dbReference type="ARBA" id="ARBA00022801"/>
    </source>
</evidence>
<dbReference type="InterPro" id="IPR001375">
    <property type="entry name" value="Peptidase_S9_cat"/>
</dbReference>
<evidence type="ECO:0000256" key="6">
    <source>
        <dbReference type="ARBA" id="ARBA00022825"/>
    </source>
</evidence>
<dbReference type="GO" id="GO:0005829">
    <property type="term" value="C:cytosol"/>
    <property type="evidence" value="ECO:0007669"/>
    <property type="project" value="TreeGrafter"/>
</dbReference>
<evidence type="ECO:0000313" key="9">
    <source>
        <dbReference type="EMBL" id="NGY05651.1"/>
    </source>
</evidence>
<keyword evidence="10" id="KW-1185">Reference proteome</keyword>
<feature type="domain" description="Peptidase S9A N-terminal" evidence="8">
    <location>
        <begin position="15"/>
        <end position="431"/>
    </location>
</feature>
<dbReference type="EC" id="3.4.21.26" evidence="3"/>